<evidence type="ECO:0000256" key="1">
    <source>
        <dbReference type="SAM" id="MobiDB-lite"/>
    </source>
</evidence>
<dbReference type="GO" id="GO:0043186">
    <property type="term" value="C:P granule"/>
    <property type="evidence" value="ECO:0007669"/>
    <property type="project" value="TreeGrafter"/>
</dbReference>
<feature type="region of interest" description="Disordered" evidence="1">
    <location>
        <begin position="388"/>
        <end position="412"/>
    </location>
</feature>
<dbReference type="CDD" id="cd20379">
    <property type="entry name" value="Tudor_dTUD-like"/>
    <property type="match status" value="1"/>
</dbReference>
<dbReference type="InterPro" id="IPR050621">
    <property type="entry name" value="Tudor_domain_containing"/>
</dbReference>
<dbReference type="PROSITE" id="PS50304">
    <property type="entry name" value="TUDOR"/>
    <property type="match status" value="2"/>
</dbReference>
<dbReference type="EMBL" id="CAXKWB010005074">
    <property type="protein sequence ID" value="CAL4076558.1"/>
    <property type="molecule type" value="Genomic_DNA"/>
</dbReference>
<dbReference type="Gene3D" id="2.30.30.140">
    <property type="match status" value="2"/>
</dbReference>
<proteinExistence type="predicted"/>
<dbReference type="AlphaFoldDB" id="A0AAV2QC97"/>
<dbReference type="PANTHER" id="PTHR22948">
    <property type="entry name" value="TUDOR DOMAIN CONTAINING PROTEIN"/>
    <property type="match status" value="1"/>
</dbReference>
<dbReference type="Proteomes" id="UP001497623">
    <property type="component" value="Unassembled WGS sequence"/>
</dbReference>
<dbReference type="GO" id="GO:0007283">
    <property type="term" value="P:spermatogenesis"/>
    <property type="evidence" value="ECO:0007669"/>
    <property type="project" value="TreeGrafter"/>
</dbReference>
<sequence length="492" mass="55549">DTRMKEAQFEYAEHQDIENTNILFFSKYPLGSAVMAFYDLDKKWNRGKILEYVGAKQAKICFVDYGNTEIISLCYILPMKEKFIAGIPQQAIPILMNVEDQDFLLKFNLSLLREQLVHRVIKCIFSYRLVSNEYQATLITINGKDMKVFLTDNLSTGMEKLNENSDKIGLSGRYTHRFSLASIIAKKIGGENSDSKIIIKDELKKGKSVQVYVSHVDNDNSFWVQRLHGADKLSNIMEKLQNKMSENYATSELSTPSIGQFCVCKFSLDGDWYRAKVIDISKTQEITVQYIDYGNNEKLENSKTYQLPDECTKLPAQAIHCCLSNFPNYTKEDMLVLNSLIKENALIYIKSNESFDDMNVLITVSNQEIIKKTDAAISIPQKSSFSASNENDIVNNSNPSNSVTTSETTRTTPGIDQAVSLTSKLEQTCEDSLVYPIMAKDMAVPVPLLSENVVYIVHTEADEGQVWLQRAEDTSALTILQGCIDNSVESQQ</sequence>
<reference evidence="3 4" key="1">
    <citation type="submission" date="2024-05" db="EMBL/GenBank/DDBJ databases">
        <authorList>
            <person name="Wallberg A."/>
        </authorList>
    </citation>
    <scope>NUCLEOTIDE SEQUENCE [LARGE SCALE GENOMIC DNA]</scope>
</reference>
<organism evidence="3 4">
    <name type="scientific">Meganyctiphanes norvegica</name>
    <name type="common">Northern krill</name>
    <name type="synonym">Thysanopoda norvegica</name>
    <dbReference type="NCBI Taxonomy" id="48144"/>
    <lineage>
        <taxon>Eukaryota</taxon>
        <taxon>Metazoa</taxon>
        <taxon>Ecdysozoa</taxon>
        <taxon>Arthropoda</taxon>
        <taxon>Crustacea</taxon>
        <taxon>Multicrustacea</taxon>
        <taxon>Malacostraca</taxon>
        <taxon>Eumalacostraca</taxon>
        <taxon>Eucarida</taxon>
        <taxon>Euphausiacea</taxon>
        <taxon>Euphausiidae</taxon>
        <taxon>Meganyctiphanes</taxon>
    </lineage>
</organism>
<keyword evidence="4" id="KW-1185">Reference proteome</keyword>
<protein>
    <recommendedName>
        <fullName evidence="2">Tudor domain-containing protein</fullName>
    </recommendedName>
</protein>
<evidence type="ECO:0000313" key="3">
    <source>
        <dbReference type="EMBL" id="CAL4076558.1"/>
    </source>
</evidence>
<dbReference type="SMART" id="SM00333">
    <property type="entry name" value="TUDOR"/>
    <property type="match status" value="2"/>
</dbReference>
<comment type="caution">
    <text evidence="3">The sequence shown here is derived from an EMBL/GenBank/DDBJ whole genome shotgun (WGS) entry which is preliminary data.</text>
</comment>
<name>A0AAV2QC97_MEGNR</name>
<feature type="non-terminal residue" evidence="3">
    <location>
        <position position="1"/>
    </location>
</feature>
<dbReference type="Pfam" id="PF00567">
    <property type="entry name" value="TUDOR"/>
    <property type="match status" value="2"/>
</dbReference>
<feature type="domain" description="Tudor" evidence="2">
    <location>
        <begin position="27"/>
        <end position="86"/>
    </location>
</feature>
<feature type="non-terminal residue" evidence="3">
    <location>
        <position position="492"/>
    </location>
</feature>
<gene>
    <name evidence="3" type="ORF">MNOR_LOCUS10184</name>
</gene>
<accession>A0AAV2QC97</accession>
<dbReference type="GO" id="GO:0034587">
    <property type="term" value="P:piRNA processing"/>
    <property type="evidence" value="ECO:0007669"/>
    <property type="project" value="TreeGrafter"/>
</dbReference>
<dbReference type="GO" id="GO:0030719">
    <property type="term" value="P:P granule organization"/>
    <property type="evidence" value="ECO:0007669"/>
    <property type="project" value="TreeGrafter"/>
</dbReference>
<dbReference type="InterPro" id="IPR002999">
    <property type="entry name" value="Tudor"/>
</dbReference>
<evidence type="ECO:0000259" key="2">
    <source>
        <dbReference type="PROSITE" id="PS50304"/>
    </source>
</evidence>
<evidence type="ECO:0000313" key="4">
    <source>
        <dbReference type="Proteomes" id="UP001497623"/>
    </source>
</evidence>
<feature type="domain" description="Tudor" evidence="2">
    <location>
        <begin position="255"/>
        <end position="314"/>
    </location>
</feature>
<dbReference type="FunFam" id="2.30.30.140:FF:000018">
    <property type="entry name" value="Serine/threonine-protein kinase 31"/>
    <property type="match status" value="1"/>
</dbReference>
<dbReference type="PANTHER" id="PTHR22948:SF72">
    <property type="entry name" value="TUDOR DOMAIN-CONTAINING PROTEIN"/>
    <property type="match status" value="1"/>
</dbReference>
<dbReference type="SUPFAM" id="SSF63748">
    <property type="entry name" value="Tudor/PWWP/MBT"/>
    <property type="match status" value="2"/>
</dbReference>